<dbReference type="EMBL" id="JZSH01000179">
    <property type="protein sequence ID" value="KJF77202.1"/>
    <property type="molecule type" value="Genomic_DNA"/>
</dbReference>
<feature type="compositionally biased region" description="Low complexity" evidence="1">
    <location>
        <begin position="226"/>
        <end position="263"/>
    </location>
</feature>
<organism evidence="2 3">
    <name type="scientific">Morganella morganii</name>
    <name type="common">Proteus morganii</name>
    <dbReference type="NCBI Taxonomy" id="582"/>
    <lineage>
        <taxon>Bacteria</taxon>
        <taxon>Pseudomonadati</taxon>
        <taxon>Pseudomonadota</taxon>
        <taxon>Gammaproteobacteria</taxon>
        <taxon>Enterobacterales</taxon>
        <taxon>Morganellaceae</taxon>
        <taxon>Morganella</taxon>
    </lineage>
</organism>
<sequence>MPIVIGVVDKATRVTKKAVTSVKDGVNVLKAVPGVDYVLVDKQTGTAPQKAIMIRDGNNLKLFLMGEEDPSVVIEDYYLVPGQIIGEAADKQVHDYTPQSAVEYDNIGSMADKQAAVQQPGEKLLAPITWESSGLSWEVLTFLGLAVAGGTAAVIAKNNNSDDDHKNNDSSADNKDNGNTNAGEKDNGNTGTDDTGNGNAGTDDKGNSNAGTENSAGGNTGTDNKGNSNTGTENTGTETGGNSHTGSDEQGNNNTDTNDNGNTVADDQESTDVPADITAIAAIDDVADSAGADPENLSAMTPVLTGHLNSAPAEGQVVVISRDGHVAGYATVESDGKWTFNDTTVDFEQGQTYHYTARVEGNGVSGAESDPFSIHYDTTGQHDGTDMSALPGSEDAAALAATGLLSGHDGSVNLDKLLSQLPEQDIPAESHNAAVSTADYLQPSAEFTAHDMVNQDLTSLTEAQTTLF</sequence>
<feature type="compositionally biased region" description="Low complexity" evidence="1">
    <location>
        <begin position="188"/>
        <end position="201"/>
    </location>
</feature>
<evidence type="ECO:0000256" key="1">
    <source>
        <dbReference type="SAM" id="MobiDB-lite"/>
    </source>
</evidence>
<accession>A0A0D8L5W1</accession>
<comment type="caution">
    <text evidence="2">The sequence shown here is derived from an EMBL/GenBank/DDBJ whole genome shotgun (WGS) entry which is preliminary data.</text>
</comment>
<evidence type="ECO:0008006" key="4">
    <source>
        <dbReference type="Google" id="ProtNLM"/>
    </source>
</evidence>
<proteinExistence type="predicted"/>
<dbReference type="PATRIC" id="fig|582.24.peg.4510"/>
<feature type="compositionally biased region" description="Basic and acidic residues" evidence="1">
    <location>
        <begin position="160"/>
        <end position="176"/>
    </location>
</feature>
<dbReference type="Proteomes" id="UP000032582">
    <property type="component" value="Unassembled WGS sequence"/>
</dbReference>
<reference evidence="2 3" key="1">
    <citation type="submission" date="2015-02" db="EMBL/GenBank/DDBJ databases">
        <title>Whole genome shotgun sequencing of cultured foodborne pathogen.</title>
        <authorList>
            <person name="Timme R."/>
            <person name="Allard M.W."/>
            <person name="Strain E."/>
            <person name="Evans P.S."/>
            <person name="Brown E."/>
        </authorList>
    </citation>
    <scope>NUCLEOTIDE SEQUENCE [LARGE SCALE GENOMIC DNA]</scope>
    <source>
        <strain evidence="2 3">GCSL-TSO-24</strain>
    </source>
</reference>
<gene>
    <name evidence="2" type="ORF">UA45_14245</name>
</gene>
<name>A0A0D8L5W1_MORMO</name>
<feature type="compositionally biased region" description="Polar residues" evidence="1">
    <location>
        <begin position="208"/>
        <end position="225"/>
    </location>
</feature>
<dbReference type="AlphaFoldDB" id="A0A0D8L5W1"/>
<feature type="region of interest" description="Disordered" evidence="1">
    <location>
        <begin position="157"/>
        <end position="271"/>
    </location>
</feature>
<evidence type="ECO:0000313" key="2">
    <source>
        <dbReference type="EMBL" id="KJF77202.1"/>
    </source>
</evidence>
<evidence type="ECO:0000313" key="3">
    <source>
        <dbReference type="Proteomes" id="UP000032582"/>
    </source>
</evidence>
<protein>
    <recommendedName>
        <fullName evidence="4">Bacterial Ig-like domain-containing protein</fullName>
    </recommendedName>
</protein>